<evidence type="ECO:0000313" key="6">
    <source>
        <dbReference type="Proteomes" id="UP000317715"/>
    </source>
</evidence>
<dbReference type="EMBL" id="BJMD01000012">
    <property type="protein sequence ID" value="GEB19504.1"/>
    <property type="molecule type" value="Genomic_DNA"/>
</dbReference>
<dbReference type="Proteomes" id="UP000317715">
    <property type="component" value="Unassembled WGS sequence"/>
</dbReference>
<comment type="caution">
    <text evidence="5">The sequence shown here is derived from an EMBL/GenBank/DDBJ whole genome shotgun (WGS) entry which is preliminary data.</text>
</comment>
<evidence type="ECO:0000313" key="5">
    <source>
        <dbReference type="EMBL" id="GEB19504.1"/>
    </source>
</evidence>
<dbReference type="InterPro" id="IPR006626">
    <property type="entry name" value="PbH1"/>
</dbReference>
<dbReference type="InterPro" id="IPR024535">
    <property type="entry name" value="RHGA/B-epi-like_pectate_lyase"/>
</dbReference>
<dbReference type="SUPFAM" id="SSF51126">
    <property type="entry name" value="Pectin lyase-like"/>
    <property type="match status" value="1"/>
</dbReference>
<reference evidence="5 6" key="1">
    <citation type="submission" date="2019-06" db="EMBL/GenBank/DDBJ databases">
        <title>Whole genome shotgun sequence of Paenarthrobacter aurescens NBRC 12136.</title>
        <authorList>
            <person name="Hosoyama A."/>
            <person name="Uohara A."/>
            <person name="Ohji S."/>
            <person name="Ichikawa N."/>
        </authorList>
    </citation>
    <scope>NUCLEOTIDE SEQUENCE [LARGE SCALE GENOMIC DNA]</scope>
    <source>
        <strain evidence="5 6">NBRC 12136</strain>
    </source>
</reference>
<evidence type="ECO:0000259" key="3">
    <source>
        <dbReference type="Pfam" id="PF12708"/>
    </source>
</evidence>
<dbReference type="RefSeq" id="WP_141283712.1">
    <property type="nucleotide sequence ID" value="NZ_BAAAWK010000001.1"/>
</dbReference>
<dbReference type="SMART" id="SM00710">
    <property type="entry name" value="PbH1"/>
    <property type="match status" value="5"/>
</dbReference>
<dbReference type="InterPro" id="IPR011050">
    <property type="entry name" value="Pectin_lyase_fold/virulence"/>
</dbReference>
<dbReference type="Gene3D" id="2.160.20.10">
    <property type="entry name" value="Single-stranded right-handed beta-helix, Pectin lyase-like"/>
    <property type="match status" value="1"/>
</dbReference>
<dbReference type="InterPro" id="IPR012334">
    <property type="entry name" value="Pectin_lyas_fold"/>
</dbReference>
<evidence type="ECO:0000259" key="4">
    <source>
        <dbReference type="Pfam" id="PF13229"/>
    </source>
</evidence>
<feature type="chain" id="PRO_5038602989" description="Pectate lyase superfamily protein domain-containing protein" evidence="2">
    <location>
        <begin position="31"/>
        <end position="382"/>
    </location>
</feature>
<feature type="signal peptide" evidence="2">
    <location>
        <begin position="1"/>
        <end position="30"/>
    </location>
</feature>
<feature type="domain" description="Rhamnogalacturonase A/B/Epimerase-like pectate lyase" evidence="3">
    <location>
        <begin position="61"/>
        <end position="143"/>
    </location>
</feature>
<dbReference type="OrthoDB" id="4916366at2"/>
<dbReference type="GeneID" id="97300305"/>
<dbReference type="Pfam" id="PF13229">
    <property type="entry name" value="Beta_helix"/>
    <property type="match status" value="1"/>
</dbReference>
<evidence type="ECO:0000256" key="1">
    <source>
        <dbReference type="ARBA" id="ARBA00023157"/>
    </source>
</evidence>
<name>A0A4Y3NC34_PAEAU</name>
<accession>A0A4Y3NC34</accession>
<keyword evidence="2" id="KW-0732">Signal</keyword>
<dbReference type="InterPro" id="IPR039448">
    <property type="entry name" value="Beta_helix"/>
</dbReference>
<dbReference type="AlphaFoldDB" id="A0A4Y3NC34"/>
<organism evidence="5 6">
    <name type="scientific">Paenarthrobacter aurescens</name>
    <name type="common">Arthrobacter aurescens</name>
    <dbReference type="NCBI Taxonomy" id="43663"/>
    <lineage>
        <taxon>Bacteria</taxon>
        <taxon>Bacillati</taxon>
        <taxon>Actinomycetota</taxon>
        <taxon>Actinomycetes</taxon>
        <taxon>Micrococcales</taxon>
        <taxon>Micrococcaceae</taxon>
        <taxon>Paenarthrobacter</taxon>
    </lineage>
</organism>
<dbReference type="PANTHER" id="PTHR31736:SF19">
    <property type="entry name" value="PECTIN LYASE SUPERFAMILY PROTEIN-RELATED"/>
    <property type="match status" value="1"/>
</dbReference>
<evidence type="ECO:0000256" key="2">
    <source>
        <dbReference type="SAM" id="SignalP"/>
    </source>
</evidence>
<dbReference type="Pfam" id="PF12708">
    <property type="entry name" value="Pect-lyase_RHGA_epim"/>
    <property type="match status" value="1"/>
</dbReference>
<keyword evidence="1" id="KW-1015">Disulfide bond</keyword>
<sequence length="382" mass="40555">MTLNGPGSRLGHLLLMALATALLVTGCGSATPLGHPDALAQPDALQRAEPGACDAYGSQATNVKEWTANGYLDAQDTSRSLQQAIDSAAKIGGAIIQLPEGVFTLERPLVIKSNVSLRGSGPDTVLKAGPDFLEFEGPFGGHPLITTNGAQNVTISWLTADQNGEELEGNLPGRLREYLVDVRHSTNALVQGVTTRNPYTYSIAVVASSNFCVRESRTTVTSSDHYDQLDGIHITDSHDGLVEGNTVDQRQGADGDDGLVAQALGAPVHHVIYRNNDVRGGSHGSGLQLALSTHEIHNITVDGNRFWGSPDGLITGYYDGGHAAVRDVTVRNNEFFNLQGPWLNFSGDLENIEVTNNLTCQAGTMMLEDAPGNVVAGNFTRC</sequence>
<gene>
    <name evidence="5" type="ORF">AAU01_22590</name>
</gene>
<proteinExistence type="predicted"/>
<dbReference type="PANTHER" id="PTHR31736">
    <property type="match status" value="1"/>
</dbReference>
<protein>
    <recommendedName>
        <fullName evidence="7">Pectate lyase superfamily protein domain-containing protein</fullName>
    </recommendedName>
</protein>
<keyword evidence="6" id="KW-1185">Reference proteome</keyword>
<evidence type="ECO:0008006" key="7">
    <source>
        <dbReference type="Google" id="ProtNLM"/>
    </source>
</evidence>
<feature type="domain" description="Right handed beta helix" evidence="4">
    <location>
        <begin position="163"/>
        <end position="335"/>
    </location>
</feature>